<feature type="compositionally biased region" description="Gly residues" evidence="1">
    <location>
        <begin position="43"/>
        <end position="71"/>
    </location>
</feature>
<organism evidence="2 3">
    <name type="scientific">Brenthis ino</name>
    <name type="common">lesser marbled fritillary</name>
    <dbReference type="NCBI Taxonomy" id="405034"/>
    <lineage>
        <taxon>Eukaryota</taxon>
        <taxon>Metazoa</taxon>
        <taxon>Ecdysozoa</taxon>
        <taxon>Arthropoda</taxon>
        <taxon>Hexapoda</taxon>
        <taxon>Insecta</taxon>
        <taxon>Pterygota</taxon>
        <taxon>Neoptera</taxon>
        <taxon>Endopterygota</taxon>
        <taxon>Lepidoptera</taxon>
        <taxon>Glossata</taxon>
        <taxon>Ditrysia</taxon>
        <taxon>Papilionoidea</taxon>
        <taxon>Nymphalidae</taxon>
        <taxon>Heliconiinae</taxon>
        <taxon>Argynnini</taxon>
        <taxon>Brenthis</taxon>
    </lineage>
</organism>
<evidence type="ECO:0000313" key="3">
    <source>
        <dbReference type="Proteomes" id="UP000838878"/>
    </source>
</evidence>
<keyword evidence="3" id="KW-1185">Reference proteome</keyword>
<reference evidence="2" key="1">
    <citation type="submission" date="2021-12" db="EMBL/GenBank/DDBJ databases">
        <authorList>
            <person name="Martin H S."/>
        </authorList>
    </citation>
    <scope>NUCLEOTIDE SEQUENCE</scope>
</reference>
<protein>
    <submittedName>
        <fullName evidence="2">Uncharacterized protein</fullName>
    </submittedName>
</protein>
<feature type="compositionally biased region" description="Basic residues" evidence="1">
    <location>
        <begin position="72"/>
        <end position="84"/>
    </location>
</feature>
<feature type="region of interest" description="Disordered" evidence="1">
    <location>
        <begin position="28"/>
        <end position="123"/>
    </location>
</feature>
<accession>A0A8J9YCY8</accession>
<feature type="non-terminal residue" evidence="2">
    <location>
        <position position="123"/>
    </location>
</feature>
<gene>
    <name evidence="2" type="ORF">BINO364_LOCUS13122</name>
</gene>
<dbReference type="AlphaFoldDB" id="A0A8J9YCY8"/>
<evidence type="ECO:0000256" key="1">
    <source>
        <dbReference type="SAM" id="MobiDB-lite"/>
    </source>
</evidence>
<name>A0A8J9YCY8_9NEOP</name>
<dbReference type="Proteomes" id="UP000838878">
    <property type="component" value="Chromosome 7"/>
</dbReference>
<sequence>MYIKFIKALNKSSRKERCLKYQQCDGQSWYDKSRDSPSRWFAGGVGSGEGGAAGGGGGGRRGGGRGGGGGRRAQHLREARRHLVARVPRHDAAPEHTLATVSHSTRYGKVKSGGGGEETHTGL</sequence>
<proteinExistence type="predicted"/>
<dbReference type="EMBL" id="OV170227">
    <property type="protein sequence ID" value="CAH0727824.1"/>
    <property type="molecule type" value="Genomic_DNA"/>
</dbReference>
<evidence type="ECO:0000313" key="2">
    <source>
        <dbReference type="EMBL" id="CAH0727824.1"/>
    </source>
</evidence>